<dbReference type="Proteomes" id="UP001203607">
    <property type="component" value="Unassembled WGS sequence"/>
</dbReference>
<dbReference type="InterPro" id="IPR036237">
    <property type="entry name" value="Xyl_isomerase-like_sf"/>
</dbReference>
<proteinExistence type="predicted"/>
<accession>A0ABT0PQE3</accession>
<sequence>MEIKWIYPRWGSAQLDWKVFLAKVKSHGYHGVEIDLPLNNSKNEIISILREFGLEFVGQHWETQTDDFTAHKKQYETHLRNLAEAKPLLINSHTGRDFFTTAQNLELIQLAQSIETETGIPIAHETHRSRFPFAAHICKSYLKQLTHLKLTSDLSHWCCVAESLLENQQKAVAMAIKHTFHIHARVGSSQSPQVIDPRNAIYSKELEVFKSWWKAMLENAKSSGRKWITITPEYGPVPYALRHPQTDEIMGDQWDINQFIKQQIEESWHQE</sequence>
<reference evidence="1 2" key="1">
    <citation type="submission" date="2022-05" db="EMBL/GenBank/DDBJ databases">
        <authorList>
            <person name="Park J.-S."/>
        </authorList>
    </citation>
    <scope>NUCLEOTIDE SEQUENCE [LARGE SCALE GENOMIC DNA]</scope>
    <source>
        <strain evidence="1 2">2012CJ35-5</strain>
    </source>
</reference>
<dbReference type="Gene3D" id="3.20.20.150">
    <property type="entry name" value="Divalent-metal-dependent TIM barrel enzymes"/>
    <property type="match status" value="1"/>
</dbReference>
<dbReference type="SUPFAM" id="SSF51658">
    <property type="entry name" value="Xylose isomerase-like"/>
    <property type="match status" value="1"/>
</dbReference>
<comment type="caution">
    <text evidence="1">The sequence shown here is derived from an EMBL/GenBank/DDBJ whole genome shotgun (WGS) entry which is preliminary data.</text>
</comment>
<keyword evidence="1" id="KW-0413">Isomerase</keyword>
<keyword evidence="2" id="KW-1185">Reference proteome</keyword>
<dbReference type="GO" id="GO:0016853">
    <property type="term" value="F:isomerase activity"/>
    <property type="evidence" value="ECO:0007669"/>
    <property type="project" value="UniProtKB-KW"/>
</dbReference>
<dbReference type="EMBL" id="JAMFMA010000001">
    <property type="protein sequence ID" value="MCL6273600.1"/>
    <property type="molecule type" value="Genomic_DNA"/>
</dbReference>
<evidence type="ECO:0000313" key="1">
    <source>
        <dbReference type="EMBL" id="MCL6273600.1"/>
    </source>
</evidence>
<dbReference type="RefSeq" id="WP_249656772.1">
    <property type="nucleotide sequence ID" value="NZ_JAMFMA010000001.1"/>
</dbReference>
<organism evidence="1 2">
    <name type="scientific">Flagellimonas spongiicola</name>
    <dbReference type="NCBI Taxonomy" id="2942208"/>
    <lineage>
        <taxon>Bacteria</taxon>
        <taxon>Pseudomonadati</taxon>
        <taxon>Bacteroidota</taxon>
        <taxon>Flavobacteriia</taxon>
        <taxon>Flavobacteriales</taxon>
        <taxon>Flavobacteriaceae</taxon>
        <taxon>Flagellimonas</taxon>
    </lineage>
</organism>
<gene>
    <name evidence="1" type="ORF">M3P19_06235</name>
</gene>
<name>A0ABT0PQE3_9FLAO</name>
<evidence type="ECO:0000313" key="2">
    <source>
        <dbReference type="Proteomes" id="UP001203607"/>
    </source>
</evidence>
<protein>
    <submittedName>
        <fullName evidence="1">Sugar phosphate isomerase/epimerase</fullName>
    </submittedName>
</protein>